<proteinExistence type="predicted"/>
<dbReference type="Proteomes" id="UP001213681">
    <property type="component" value="Unassembled WGS sequence"/>
</dbReference>
<dbReference type="RefSeq" id="XP_056764945.1">
    <property type="nucleotide sequence ID" value="XM_056909241.1"/>
</dbReference>
<reference evidence="1" key="1">
    <citation type="submission" date="2022-12" db="EMBL/GenBank/DDBJ databases">
        <authorList>
            <person name="Petersen C."/>
        </authorList>
    </citation>
    <scope>NUCLEOTIDE SEQUENCE</scope>
    <source>
        <strain evidence="1">IBT 16125</strain>
    </source>
</reference>
<dbReference type="AlphaFoldDB" id="A0AAD6G2C2"/>
<gene>
    <name evidence="1" type="ORF">N7458_005859</name>
</gene>
<dbReference type="EMBL" id="JAPVEA010000006">
    <property type="protein sequence ID" value="KAJ5449410.1"/>
    <property type="molecule type" value="Genomic_DNA"/>
</dbReference>
<protein>
    <submittedName>
        <fullName evidence="1">Uncharacterized protein</fullName>
    </submittedName>
</protein>
<dbReference type="GeneID" id="81599484"/>
<accession>A0AAD6G2C2</accession>
<reference evidence="1" key="2">
    <citation type="journal article" date="2023" name="IMA Fungus">
        <title>Comparative genomic study of the Penicillium genus elucidates a diverse pangenome and 15 lateral gene transfer events.</title>
        <authorList>
            <person name="Petersen C."/>
            <person name="Sorensen T."/>
            <person name="Nielsen M.R."/>
            <person name="Sondergaard T.E."/>
            <person name="Sorensen J.L."/>
            <person name="Fitzpatrick D.A."/>
            <person name="Frisvad J.C."/>
            <person name="Nielsen K.L."/>
        </authorList>
    </citation>
    <scope>NUCLEOTIDE SEQUENCE</scope>
    <source>
        <strain evidence="1">IBT 16125</strain>
    </source>
</reference>
<name>A0AAD6G2C2_9EURO</name>
<comment type="caution">
    <text evidence="1">The sequence shown here is derived from an EMBL/GenBank/DDBJ whole genome shotgun (WGS) entry which is preliminary data.</text>
</comment>
<evidence type="ECO:0000313" key="1">
    <source>
        <dbReference type="EMBL" id="KAJ5449410.1"/>
    </source>
</evidence>
<organism evidence="1 2">
    <name type="scientific">Penicillium daleae</name>
    <dbReference type="NCBI Taxonomy" id="63821"/>
    <lineage>
        <taxon>Eukaryota</taxon>
        <taxon>Fungi</taxon>
        <taxon>Dikarya</taxon>
        <taxon>Ascomycota</taxon>
        <taxon>Pezizomycotina</taxon>
        <taxon>Eurotiomycetes</taxon>
        <taxon>Eurotiomycetidae</taxon>
        <taxon>Eurotiales</taxon>
        <taxon>Aspergillaceae</taxon>
        <taxon>Penicillium</taxon>
    </lineage>
</organism>
<keyword evidence="2" id="KW-1185">Reference proteome</keyword>
<sequence length="72" mass="7850">MHSIPHFSEAVWTGWFCWGMVARRCKPTPRTTPVGVAAAMSTKDSSSRISRGWADNAVCVRQGSKLAEEPAS</sequence>
<evidence type="ECO:0000313" key="2">
    <source>
        <dbReference type="Proteomes" id="UP001213681"/>
    </source>
</evidence>